<evidence type="ECO:0000313" key="1">
    <source>
        <dbReference type="EMBL" id="TCV83061.1"/>
    </source>
</evidence>
<protein>
    <recommendedName>
        <fullName evidence="3">Phosphate ABC transporter substrate-binding protein</fullName>
    </recommendedName>
</protein>
<reference evidence="1 2" key="1">
    <citation type="submission" date="2019-03" db="EMBL/GenBank/DDBJ databases">
        <title>Systems level insights into methane cycling in arid and semi-arid ecosystems.</title>
        <authorList>
            <person name="Kalyuzhnaya M."/>
        </authorList>
    </citation>
    <scope>NUCLEOTIDE SEQUENCE [LARGE SCALE GENOMIC DNA]</scope>
    <source>
        <strain evidence="1 2">S-1</strain>
    </source>
</reference>
<comment type="caution">
    <text evidence="1">The sequence shown here is derived from an EMBL/GenBank/DDBJ whole genome shotgun (WGS) entry which is preliminary data.</text>
</comment>
<dbReference type="EMBL" id="SMCN01000010">
    <property type="protein sequence ID" value="TCV83061.1"/>
    <property type="molecule type" value="Genomic_DNA"/>
</dbReference>
<dbReference type="Proteomes" id="UP000295649">
    <property type="component" value="Unassembled WGS sequence"/>
</dbReference>
<accession>A0ABY2CKY7</accession>
<keyword evidence="2" id="KW-1185">Reference proteome</keyword>
<dbReference type="SUPFAM" id="SSF53850">
    <property type="entry name" value="Periplasmic binding protein-like II"/>
    <property type="match status" value="1"/>
</dbReference>
<gene>
    <name evidence="1" type="ORF">EDE11_11016</name>
</gene>
<evidence type="ECO:0008006" key="3">
    <source>
        <dbReference type="Google" id="ProtNLM"/>
    </source>
</evidence>
<sequence length="150" mass="16920">MYFGLTVTIRAIAIFLLLLTILWLDTGTAQPRIAVIVHPDSSFTDLSQKQVVDIYMGRLLSLPNNHIPLPLDQQGGSPLREHFYETLTEKPLAQINAYWARLMFSGRATPPRMLPDSFSVLQAVSQNRDAIGYVEEDKVTAAVRVLFYIE</sequence>
<proteinExistence type="predicted"/>
<name>A0ABY2CKY7_METMH</name>
<evidence type="ECO:0000313" key="2">
    <source>
        <dbReference type="Proteomes" id="UP000295649"/>
    </source>
</evidence>
<organism evidence="1 2">
    <name type="scientific">Methylomonas methanica</name>
    <dbReference type="NCBI Taxonomy" id="421"/>
    <lineage>
        <taxon>Bacteria</taxon>
        <taxon>Pseudomonadati</taxon>
        <taxon>Pseudomonadota</taxon>
        <taxon>Gammaproteobacteria</taxon>
        <taxon>Methylococcales</taxon>
        <taxon>Methylococcaceae</taxon>
        <taxon>Methylomonas</taxon>
    </lineage>
</organism>
<dbReference type="Gene3D" id="3.40.190.10">
    <property type="entry name" value="Periplasmic binding protein-like II"/>
    <property type="match status" value="1"/>
</dbReference>